<dbReference type="InterPro" id="IPR011991">
    <property type="entry name" value="ArsR-like_HTH"/>
</dbReference>
<dbReference type="SMART" id="SM00418">
    <property type="entry name" value="HTH_ARSR"/>
    <property type="match status" value="1"/>
</dbReference>
<keyword evidence="1" id="KW-0805">Transcription regulation</keyword>
<dbReference type="NCBIfam" id="NF033788">
    <property type="entry name" value="HTH_metalloreg"/>
    <property type="match status" value="1"/>
</dbReference>
<feature type="domain" description="HTH arsR-type" evidence="4">
    <location>
        <begin position="28"/>
        <end position="126"/>
    </location>
</feature>
<dbReference type="Pfam" id="PF01022">
    <property type="entry name" value="HTH_5"/>
    <property type="match status" value="1"/>
</dbReference>
<comment type="caution">
    <text evidence="5">The sequence shown here is derived from an EMBL/GenBank/DDBJ whole genome shotgun (WGS) entry which is preliminary data.</text>
</comment>
<dbReference type="PANTHER" id="PTHR43132">
    <property type="entry name" value="ARSENICAL RESISTANCE OPERON REPRESSOR ARSR-RELATED"/>
    <property type="match status" value="1"/>
</dbReference>
<evidence type="ECO:0000256" key="1">
    <source>
        <dbReference type="ARBA" id="ARBA00023015"/>
    </source>
</evidence>
<dbReference type="SUPFAM" id="SSF46785">
    <property type="entry name" value="Winged helix' DNA-binding domain"/>
    <property type="match status" value="1"/>
</dbReference>
<gene>
    <name evidence="5" type="ORF">LGH74_23715</name>
</gene>
<proteinExistence type="predicted"/>
<name>A0ABS8AYY9_9BACT</name>
<dbReference type="InterPro" id="IPR036390">
    <property type="entry name" value="WH_DNA-bd_sf"/>
</dbReference>
<keyword evidence="2" id="KW-0238">DNA-binding</keyword>
<keyword evidence="6" id="KW-1185">Reference proteome</keyword>
<dbReference type="Gene3D" id="1.10.10.10">
    <property type="entry name" value="Winged helix-like DNA-binding domain superfamily/Winged helix DNA-binding domain"/>
    <property type="match status" value="1"/>
</dbReference>
<organism evidence="5 6">
    <name type="scientific">Hymenobacter lucidus</name>
    <dbReference type="NCBI Taxonomy" id="2880930"/>
    <lineage>
        <taxon>Bacteria</taxon>
        <taxon>Pseudomonadati</taxon>
        <taxon>Bacteroidota</taxon>
        <taxon>Cytophagia</taxon>
        <taxon>Cytophagales</taxon>
        <taxon>Hymenobacteraceae</taxon>
        <taxon>Hymenobacter</taxon>
    </lineage>
</organism>
<evidence type="ECO:0000313" key="5">
    <source>
        <dbReference type="EMBL" id="MCB2411015.1"/>
    </source>
</evidence>
<dbReference type="InterPro" id="IPR051011">
    <property type="entry name" value="Metal_resp_trans_reg"/>
</dbReference>
<dbReference type="EMBL" id="JAJADR010000013">
    <property type="protein sequence ID" value="MCB2411015.1"/>
    <property type="molecule type" value="Genomic_DNA"/>
</dbReference>
<dbReference type="PRINTS" id="PR00778">
    <property type="entry name" value="HTHARSR"/>
</dbReference>
<dbReference type="Proteomes" id="UP001165296">
    <property type="component" value="Unassembled WGS sequence"/>
</dbReference>
<dbReference type="RefSeq" id="WP_226180462.1">
    <property type="nucleotide sequence ID" value="NZ_JAJADR010000013.1"/>
</dbReference>
<dbReference type="PANTHER" id="PTHR43132:SF2">
    <property type="entry name" value="ARSENICAL RESISTANCE OPERON REPRESSOR ARSR-RELATED"/>
    <property type="match status" value="1"/>
</dbReference>
<evidence type="ECO:0000256" key="3">
    <source>
        <dbReference type="ARBA" id="ARBA00023163"/>
    </source>
</evidence>
<dbReference type="CDD" id="cd00090">
    <property type="entry name" value="HTH_ARSR"/>
    <property type="match status" value="1"/>
</dbReference>
<protein>
    <submittedName>
        <fullName evidence="5">Metalloregulator ArsR/SmtB family transcription factor</fullName>
    </submittedName>
</protein>
<evidence type="ECO:0000313" key="6">
    <source>
        <dbReference type="Proteomes" id="UP001165296"/>
    </source>
</evidence>
<sequence length="127" mass="13546">MTTTTASSCVRVFADTAHIEQCQQRLLAVEPSLAALAAVLSLAGNEVRLKILFLLAQEQQLCVCDLADVLQMNVSAVSQHLRKLKDGGVVQALKVGQTVFYTPTTALRPIVEPLLASVSTPLTTATL</sequence>
<evidence type="ECO:0000259" key="4">
    <source>
        <dbReference type="PROSITE" id="PS50987"/>
    </source>
</evidence>
<dbReference type="InterPro" id="IPR036388">
    <property type="entry name" value="WH-like_DNA-bd_sf"/>
</dbReference>
<accession>A0ABS8AYY9</accession>
<reference evidence="5" key="1">
    <citation type="submission" date="2021-10" db="EMBL/GenBank/DDBJ databases">
        <authorList>
            <person name="Dean J.D."/>
            <person name="Kim M.K."/>
            <person name="Newey C.N."/>
            <person name="Stoker T.S."/>
            <person name="Thompson D.W."/>
            <person name="Grose J.H."/>
        </authorList>
    </citation>
    <scope>NUCLEOTIDE SEQUENCE</scope>
    <source>
        <strain evidence="5">BT178</strain>
    </source>
</reference>
<keyword evidence="3" id="KW-0804">Transcription</keyword>
<evidence type="ECO:0000256" key="2">
    <source>
        <dbReference type="ARBA" id="ARBA00023125"/>
    </source>
</evidence>
<dbReference type="PROSITE" id="PS50987">
    <property type="entry name" value="HTH_ARSR_2"/>
    <property type="match status" value="1"/>
</dbReference>
<dbReference type="InterPro" id="IPR001845">
    <property type="entry name" value="HTH_ArsR_DNA-bd_dom"/>
</dbReference>